<accession>A0ACC0FCQ4</accession>
<evidence type="ECO:0000313" key="1">
    <source>
        <dbReference type="EMBL" id="KAI7986487.1"/>
    </source>
</evidence>
<organism evidence="1 2">
    <name type="scientific">Camellia lanceoleosa</name>
    <dbReference type="NCBI Taxonomy" id="1840588"/>
    <lineage>
        <taxon>Eukaryota</taxon>
        <taxon>Viridiplantae</taxon>
        <taxon>Streptophyta</taxon>
        <taxon>Embryophyta</taxon>
        <taxon>Tracheophyta</taxon>
        <taxon>Spermatophyta</taxon>
        <taxon>Magnoliopsida</taxon>
        <taxon>eudicotyledons</taxon>
        <taxon>Gunneridae</taxon>
        <taxon>Pentapetalae</taxon>
        <taxon>asterids</taxon>
        <taxon>Ericales</taxon>
        <taxon>Theaceae</taxon>
        <taxon>Camellia</taxon>
    </lineage>
</organism>
<reference evidence="1 2" key="1">
    <citation type="journal article" date="2022" name="Plant J.">
        <title>Chromosome-level genome of Camellia lanceoleosa provides a valuable resource for understanding genome evolution and self-incompatibility.</title>
        <authorList>
            <person name="Gong W."/>
            <person name="Xiao S."/>
            <person name="Wang L."/>
            <person name="Liao Z."/>
            <person name="Chang Y."/>
            <person name="Mo W."/>
            <person name="Hu G."/>
            <person name="Li W."/>
            <person name="Zhao G."/>
            <person name="Zhu H."/>
            <person name="Hu X."/>
            <person name="Ji K."/>
            <person name="Xiang X."/>
            <person name="Song Q."/>
            <person name="Yuan D."/>
            <person name="Jin S."/>
            <person name="Zhang L."/>
        </authorList>
    </citation>
    <scope>NUCLEOTIDE SEQUENCE [LARGE SCALE GENOMIC DNA]</scope>
    <source>
        <strain evidence="1">SQ_2022a</strain>
    </source>
</reference>
<sequence length="106" mass="11892">MDNTSAASNGRTETFRFSVAFSNFFKKERREGEGERIWGSGEVGCGTEEPTRTPVLNRNPTLRATNTEREGGRVGESSQSETLPWAQRALREKGREGGGRKWERRG</sequence>
<evidence type="ECO:0000313" key="2">
    <source>
        <dbReference type="Proteomes" id="UP001060215"/>
    </source>
</evidence>
<dbReference type="EMBL" id="CM045772">
    <property type="protein sequence ID" value="KAI7986487.1"/>
    <property type="molecule type" value="Genomic_DNA"/>
</dbReference>
<name>A0ACC0FCQ4_9ERIC</name>
<keyword evidence="2" id="KW-1185">Reference proteome</keyword>
<protein>
    <submittedName>
        <fullName evidence="1">Uncharacterized protein</fullName>
    </submittedName>
</protein>
<proteinExistence type="predicted"/>
<dbReference type="Proteomes" id="UP001060215">
    <property type="component" value="Chromosome 15"/>
</dbReference>
<comment type="caution">
    <text evidence="1">The sequence shown here is derived from an EMBL/GenBank/DDBJ whole genome shotgun (WGS) entry which is preliminary data.</text>
</comment>
<gene>
    <name evidence="1" type="ORF">LOK49_LG14G00390</name>
</gene>